<dbReference type="RefSeq" id="XP_014668706.1">
    <property type="nucleotide sequence ID" value="XM_014813220.1"/>
</dbReference>
<dbReference type="InterPro" id="IPR045587">
    <property type="entry name" value="FKTN_N"/>
</dbReference>
<evidence type="ECO:0000259" key="7">
    <source>
        <dbReference type="Pfam" id="PF19737"/>
    </source>
</evidence>
<dbReference type="Pfam" id="PF04991">
    <property type="entry name" value="LicD"/>
    <property type="match status" value="1"/>
</dbReference>
<evidence type="ECO:0000256" key="1">
    <source>
        <dbReference type="ARBA" id="ARBA00004167"/>
    </source>
</evidence>
<evidence type="ECO:0000256" key="3">
    <source>
        <dbReference type="ARBA" id="ARBA00022989"/>
    </source>
</evidence>
<dbReference type="Pfam" id="PF19737">
    <property type="entry name" value="FKTN_N"/>
    <property type="match status" value="1"/>
</dbReference>
<dbReference type="PANTHER" id="PTHR15407:SF28">
    <property type="entry name" value="RIBITOL-5-PHOSPHATE TRANSFERASE FKTN"/>
    <property type="match status" value="1"/>
</dbReference>
<keyword evidence="2 5" id="KW-0812">Transmembrane</keyword>
<feature type="transmembrane region" description="Helical" evidence="5">
    <location>
        <begin position="6"/>
        <end position="25"/>
    </location>
</feature>
<evidence type="ECO:0000256" key="4">
    <source>
        <dbReference type="ARBA" id="ARBA00023136"/>
    </source>
</evidence>
<feature type="domain" description="LicD/FKTN/FKRP nucleotidyltransferase" evidence="6">
    <location>
        <begin position="277"/>
        <end position="313"/>
    </location>
</feature>
<keyword evidence="4 5" id="KW-0472">Membrane</keyword>
<reference evidence="9" key="1">
    <citation type="submission" date="2025-08" db="UniProtKB">
        <authorList>
            <consortium name="RefSeq"/>
        </authorList>
    </citation>
    <scope>IDENTIFICATION</scope>
</reference>
<evidence type="ECO:0000259" key="6">
    <source>
        <dbReference type="Pfam" id="PF04991"/>
    </source>
</evidence>
<evidence type="ECO:0000313" key="8">
    <source>
        <dbReference type="Proteomes" id="UP000695022"/>
    </source>
</evidence>
<dbReference type="Proteomes" id="UP000695022">
    <property type="component" value="Unplaced"/>
</dbReference>
<evidence type="ECO:0000256" key="5">
    <source>
        <dbReference type="SAM" id="Phobius"/>
    </source>
</evidence>
<accession>A0ABM1E935</accession>
<dbReference type="GeneID" id="106809981"/>
<dbReference type="InterPro" id="IPR007074">
    <property type="entry name" value="LicD/FKTN/FKRP_NTP_transf"/>
</dbReference>
<name>A0ABM1E935_PRICU</name>
<sequence length="452" mass="51513">MQVLHAFVIVCTSSIAFILVQMYLARFITSESENYDACAIAEKDEVSQIVLRDILAIFSQQGIRLVLVDKLALEAISRKNPPGLNLHFLSSQVVTTFATIANLKSPPDLENSLSDLQEVGFRVDILTGPGIILDVRHAHANANIPLHIVAERTGWWLHVVILYDIHGSFLWHGPATGVTTLGFPEDMLQYGSGGREGVLDWFDVRSSKLDDLEIEVPANTSEFLAETANSTFISCNYTRAKEFFDTYNDDTSGEALYFKAKVLQIIRLSKLVLESLEVPFWLSSGTCLGWFRQCDVIPYSKDVDIGVWIKHYHPGIIDAFVAKGFWLHSIFGRVNDSYELSFGYSGVKLDIFFFYEDSRGMWNGGTEFTSGQKYRYDFPKFQLCWTELMGIKVRVPCDTLSYIEANYGDQWFEPIKEWDWNKSPPNARTNGYWPELEWREVIQIFYPEAEDS</sequence>
<organism evidence="8 9">
    <name type="scientific">Priapulus caudatus</name>
    <name type="common">Priapulid worm</name>
    <dbReference type="NCBI Taxonomy" id="37621"/>
    <lineage>
        <taxon>Eukaryota</taxon>
        <taxon>Metazoa</taxon>
        <taxon>Ecdysozoa</taxon>
        <taxon>Scalidophora</taxon>
        <taxon>Priapulida</taxon>
        <taxon>Priapulimorpha</taxon>
        <taxon>Priapulimorphida</taxon>
        <taxon>Priapulidae</taxon>
        <taxon>Priapulus</taxon>
    </lineage>
</organism>
<keyword evidence="3 5" id="KW-1133">Transmembrane helix</keyword>
<dbReference type="InterPro" id="IPR009644">
    <property type="entry name" value="FKTN/MNN4/W02B3.4-1"/>
</dbReference>
<protein>
    <submittedName>
        <fullName evidence="9">Fukutin-like isoform X1</fullName>
    </submittedName>
</protein>
<comment type="subcellular location">
    <subcellularLocation>
        <location evidence="1">Membrane</location>
        <topology evidence="1">Single-pass membrane protein</topology>
    </subcellularLocation>
</comment>
<gene>
    <name evidence="9" type="primary">LOC106809981</name>
</gene>
<evidence type="ECO:0000313" key="9">
    <source>
        <dbReference type="RefSeq" id="XP_014668706.1"/>
    </source>
</evidence>
<dbReference type="PANTHER" id="PTHR15407">
    <property type="entry name" value="FUKUTIN-RELATED"/>
    <property type="match status" value="1"/>
</dbReference>
<evidence type="ECO:0000256" key="2">
    <source>
        <dbReference type="ARBA" id="ARBA00022692"/>
    </source>
</evidence>
<keyword evidence="8" id="KW-1185">Reference proteome</keyword>
<feature type="domain" description="Ribitol-5-phosphate transferase FKTN N-terminal" evidence="7">
    <location>
        <begin position="10"/>
        <end position="262"/>
    </location>
</feature>
<proteinExistence type="predicted"/>